<dbReference type="EMBL" id="NKXS01001142">
    <property type="protein sequence ID" value="PIN20309.1"/>
    <property type="molecule type" value="Genomic_DNA"/>
</dbReference>
<gene>
    <name evidence="2" type="ORF">CDL12_06989</name>
</gene>
<accession>A0A2G9HS10</accession>
<proteinExistence type="predicted"/>
<feature type="compositionally biased region" description="Basic and acidic residues" evidence="1">
    <location>
        <begin position="200"/>
        <end position="210"/>
    </location>
</feature>
<reference evidence="3" key="1">
    <citation type="journal article" date="2018" name="Gigascience">
        <title>Genome assembly of the Pink Ipe (Handroanthus impetiginosus, Bignoniaceae), a highly valued, ecologically keystone Neotropical timber forest tree.</title>
        <authorList>
            <person name="Silva-Junior O.B."/>
            <person name="Grattapaglia D."/>
            <person name="Novaes E."/>
            <person name="Collevatti R.G."/>
        </authorList>
    </citation>
    <scope>NUCLEOTIDE SEQUENCE [LARGE SCALE GENOMIC DNA]</scope>
    <source>
        <strain evidence="3">cv. UFG-1</strain>
    </source>
</reference>
<dbReference type="AlphaFoldDB" id="A0A2G9HS10"/>
<name>A0A2G9HS10_9LAMI</name>
<evidence type="ECO:0000313" key="3">
    <source>
        <dbReference type="Proteomes" id="UP000231279"/>
    </source>
</evidence>
<dbReference type="PANTHER" id="PTHR37392">
    <property type="entry name" value="OS09G0556800 PROTEIN"/>
    <property type="match status" value="1"/>
</dbReference>
<dbReference type="Proteomes" id="UP000231279">
    <property type="component" value="Unassembled WGS sequence"/>
</dbReference>
<organism evidence="2 3">
    <name type="scientific">Handroanthus impetiginosus</name>
    <dbReference type="NCBI Taxonomy" id="429701"/>
    <lineage>
        <taxon>Eukaryota</taxon>
        <taxon>Viridiplantae</taxon>
        <taxon>Streptophyta</taxon>
        <taxon>Embryophyta</taxon>
        <taxon>Tracheophyta</taxon>
        <taxon>Spermatophyta</taxon>
        <taxon>Magnoliopsida</taxon>
        <taxon>eudicotyledons</taxon>
        <taxon>Gunneridae</taxon>
        <taxon>Pentapetalae</taxon>
        <taxon>asterids</taxon>
        <taxon>lamiids</taxon>
        <taxon>Lamiales</taxon>
        <taxon>Bignoniaceae</taxon>
        <taxon>Crescentiina</taxon>
        <taxon>Tabebuia alliance</taxon>
        <taxon>Handroanthus</taxon>
    </lineage>
</organism>
<sequence>MVYSYTPTYYTSLHDSITSICKTILPFSFKKRRLTAIAAAEQRLSKQQSDNLKWQQESFHQILNLMGLCKEGIISENEVSAFRTHLLETLIASPFDHEPPVILRDKLIFLQELLFAKCITEDEYHASKRPLLQRLAVQGAEIGASDVIVGTHTDTSSEEWSVIDLKEDKSLTSKNKLKDSSAMKKTKGVSSAFASVTPDKNGKLEDKDASDLGNNTIRPRDRDETCSEKRKKKPFRALFHRDQKEGRGDCDNIKNPALQDKEKGKTVKKTWGLEGFKKWKKNVSEDEKAPLSLTKKSDDASYTGMIAEKKKLDEVSGENIKKELSRIQTELNTKSPHVPLSDDRLKEISTRLPADNAELKKFFPKSWCDRNGDAVLNMVRKEFKDHRGEMRNSQGTIREKHNSKRWTTFDDDVENSHPNLFAPEDLSYPMEQARFSSSKNAHTSFNSISSSIDKGFKYNPFFDV</sequence>
<keyword evidence="3" id="KW-1185">Reference proteome</keyword>
<dbReference type="PANTHER" id="PTHR37392:SF1">
    <property type="entry name" value="OS09G0556800 PROTEIN"/>
    <property type="match status" value="1"/>
</dbReference>
<dbReference type="STRING" id="429701.A0A2G9HS10"/>
<feature type="compositionally biased region" description="Basic and acidic residues" evidence="1">
    <location>
        <begin position="218"/>
        <end position="228"/>
    </location>
</feature>
<protein>
    <submittedName>
        <fullName evidence="2">Uncharacterized protein</fullName>
    </submittedName>
</protein>
<evidence type="ECO:0000313" key="2">
    <source>
        <dbReference type="EMBL" id="PIN20309.1"/>
    </source>
</evidence>
<comment type="caution">
    <text evidence="2">The sequence shown here is derived from an EMBL/GenBank/DDBJ whole genome shotgun (WGS) entry which is preliminary data.</text>
</comment>
<evidence type="ECO:0000256" key="1">
    <source>
        <dbReference type="SAM" id="MobiDB-lite"/>
    </source>
</evidence>
<feature type="region of interest" description="Disordered" evidence="1">
    <location>
        <begin position="174"/>
        <end position="230"/>
    </location>
</feature>
<dbReference type="OrthoDB" id="1904025at2759"/>